<gene>
    <name evidence="1" type="ORF">ASN18_3222</name>
</gene>
<accession>A0ABR5SB08</accession>
<protein>
    <submittedName>
        <fullName evidence="1">Uncharacterized protein</fullName>
    </submittedName>
</protein>
<comment type="caution">
    <text evidence="1">The sequence shown here is derived from an EMBL/GenBank/DDBJ whole genome shotgun (WGS) entry which is preliminary data.</text>
</comment>
<dbReference type="EMBL" id="LNQR01000129">
    <property type="protein sequence ID" value="KWT75622.1"/>
    <property type="molecule type" value="Genomic_DNA"/>
</dbReference>
<dbReference type="Proteomes" id="UP000060487">
    <property type="component" value="Unassembled WGS sequence"/>
</dbReference>
<dbReference type="RefSeq" id="WP_085053823.1">
    <property type="nucleotide sequence ID" value="NZ_LNQR01000129.1"/>
</dbReference>
<proteinExistence type="predicted"/>
<evidence type="ECO:0000313" key="1">
    <source>
        <dbReference type="EMBL" id="KWT75622.1"/>
    </source>
</evidence>
<keyword evidence="2" id="KW-1185">Reference proteome</keyword>
<sequence length="89" mass="10347">MNKCDPFLHTLKDMDSRFRGNDSRGKAVMTAERRFFQKRPRRLWGNTWEGSNDSRKTFFPVCHSRENGNPGCYRCSTLQHFAIGSEGCI</sequence>
<reference evidence="1 2" key="1">
    <citation type="submission" date="2015-11" db="EMBL/GenBank/DDBJ databases">
        <authorList>
            <person name="Lin W."/>
        </authorList>
    </citation>
    <scope>NUCLEOTIDE SEQUENCE [LARGE SCALE GENOMIC DNA]</scope>
    <source>
        <strain evidence="1 2">HCH-1</strain>
    </source>
</reference>
<evidence type="ECO:0000313" key="2">
    <source>
        <dbReference type="Proteomes" id="UP000060487"/>
    </source>
</evidence>
<organism evidence="1 2">
    <name type="scientific">Candidatus Magnetominusculus xianensis</name>
    <dbReference type="NCBI Taxonomy" id="1748249"/>
    <lineage>
        <taxon>Bacteria</taxon>
        <taxon>Pseudomonadati</taxon>
        <taxon>Nitrospirota</taxon>
        <taxon>Nitrospiria</taxon>
        <taxon>Nitrospirales</taxon>
        <taxon>Nitrospiraceae</taxon>
        <taxon>Candidatus Magnetominusculus</taxon>
    </lineage>
</organism>
<name>A0ABR5SB08_9BACT</name>